<evidence type="ECO:0000256" key="1">
    <source>
        <dbReference type="SAM" id="MobiDB-lite"/>
    </source>
</evidence>
<comment type="caution">
    <text evidence="2">The sequence shown here is derived from an EMBL/GenBank/DDBJ whole genome shotgun (WGS) entry which is preliminary data.</text>
</comment>
<feature type="compositionally biased region" description="Basic residues" evidence="1">
    <location>
        <begin position="1"/>
        <end position="11"/>
    </location>
</feature>
<keyword evidence="3" id="KW-1185">Reference proteome</keyword>
<proteinExistence type="predicted"/>
<accession>A0A9Q3PN24</accession>
<reference evidence="2" key="1">
    <citation type="submission" date="2021-03" db="EMBL/GenBank/DDBJ databases">
        <title>Draft genome sequence of rust myrtle Austropuccinia psidii MF-1, a brazilian biotype.</title>
        <authorList>
            <person name="Quecine M.C."/>
            <person name="Pachon D.M.R."/>
            <person name="Bonatelli M.L."/>
            <person name="Correr F.H."/>
            <person name="Franceschini L.M."/>
            <person name="Leite T.F."/>
            <person name="Margarido G.R.A."/>
            <person name="Almeida C.A."/>
            <person name="Ferrarezi J.A."/>
            <person name="Labate C.A."/>
        </authorList>
    </citation>
    <scope>NUCLEOTIDE SEQUENCE</scope>
    <source>
        <strain evidence="2">MF-1</strain>
    </source>
</reference>
<name>A0A9Q3PN24_9BASI</name>
<organism evidence="2 3">
    <name type="scientific">Austropuccinia psidii MF-1</name>
    <dbReference type="NCBI Taxonomy" id="1389203"/>
    <lineage>
        <taxon>Eukaryota</taxon>
        <taxon>Fungi</taxon>
        <taxon>Dikarya</taxon>
        <taxon>Basidiomycota</taxon>
        <taxon>Pucciniomycotina</taxon>
        <taxon>Pucciniomycetes</taxon>
        <taxon>Pucciniales</taxon>
        <taxon>Sphaerophragmiaceae</taxon>
        <taxon>Austropuccinia</taxon>
    </lineage>
</organism>
<sequence>MQSKNKGKRRGSTFYTPGDTPSEPTLPRHVRPEESPPSPIPGPKATSTQETEPRAQTHQRRAFFSTPTNPSPLQHQILRQKRPVVKIRAKDYTLNFNGDEVAEFVRKVERIAQI</sequence>
<gene>
    <name evidence="2" type="ORF">O181_107484</name>
</gene>
<feature type="region of interest" description="Disordered" evidence="1">
    <location>
        <begin position="1"/>
        <end position="73"/>
    </location>
</feature>
<evidence type="ECO:0000313" key="2">
    <source>
        <dbReference type="EMBL" id="MBW0567769.1"/>
    </source>
</evidence>
<feature type="compositionally biased region" description="Polar residues" evidence="1">
    <location>
        <begin position="45"/>
        <end position="56"/>
    </location>
</feature>
<dbReference type="AlphaFoldDB" id="A0A9Q3PN24"/>
<evidence type="ECO:0000313" key="3">
    <source>
        <dbReference type="Proteomes" id="UP000765509"/>
    </source>
</evidence>
<dbReference type="Proteomes" id="UP000765509">
    <property type="component" value="Unassembled WGS sequence"/>
</dbReference>
<protein>
    <submittedName>
        <fullName evidence="2">Uncharacterized protein</fullName>
    </submittedName>
</protein>
<dbReference type="EMBL" id="AVOT02081411">
    <property type="protein sequence ID" value="MBW0567769.1"/>
    <property type="molecule type" value="Genomic_DNA"/>
</dbReference>